<comment type="caution">
    <text evidence="1">The sequence shown here is derived from an EMBL/GenBank/DDBJ whole genome shotgun (WGS) entry which is preliminary data.</text>
</comment>
<accession>A0AAV9Q5P9</accession>
<reference evidence="1 2" key="1">
    <citation type="submission" date="2023-06" db="EMBL/GenBank/DDBJ databases">
        <title>Black Yeasts Isolated from many extreme environments.</title>
        <authorList>
            <person name="Coleine C."/>
            <person name="Stajich J.E."/>
            <person name="Selbmann L."/>
        </authorList>
    </citation>
    <scope>NUCLEOTIDE SEQUENCE [LARGE SCALE GENOMIC DNA]</scope>
    <source>
        <strain evidence="1 2">CCFEE 5887</strain>
    </source>
</reference>
<keyword evidence="2" id="KW-1185">Reference proteome</keyword>
<protein>
    <submittedName>
        <fullName evidence="1">Uncharacterized protein</fullName>
    </submittedName>
</protein>
<evidence type="ECO:0000313" key="2">
    <source>
        <dbReference type="Proteomes" id="UP001345827"/>
    </source>
</evidence>
<dbReference type="AlphaFoldDB" id="A0AAV9Q5P9"/>
<dbReference type="EMBL" id="JAXLQG010000009">
    <property type="protein sequence ID" value="KAK5535792.1"/>
    <property type="molecule type" value="Genomic_DNA"/>
</dbReference>
<name>A0AAV9Q5P9_9PEZI</name>
<organism evidence="1 2">
    <name type="scientific">Vermiconidia calcicola</name>
    <dbReference type="NCBI Taxonomy" id="1690605"/>
    <lineage>
        <taxon>Eukaryota</taxon>
        <taxon>Fungi</taxon>
        <taxon>Dikarya</taxon>
        <taxon>Ascomycota</taxon>
        <taxon>Pezizomycotina</taxon>
        <taxon>Dothideomycetes</taxon>
        <taxon>Dothideomycetidae</taxon>
        <taxon>Mycosphaerellales</taxon>
        <taxon>Extremaceae</taxon>
        <taxon>Vermiconidia</taxon>
    </lineage>
</organism>
<proteinExistence type="predicted"/>
<evidence type="ECO:0000313" key="1">
    <source>
        <dbReference type="EMBL" id="KAK5535792.1"/>
    </source>
</evidence>
<sequence>MALMSTYFEMGPVGKDGKPWGDILRHQISDEKIDRSIGVSGDSGVVVGEYAQNLAHALKDINHSGWTDPKKSWMCQHFLSEAFVGNTIGMLNYSVRFMQTVDDMDANNFYTAREEFVMPHVAVRYPNTIFSIPWMEVERGRWDHPMKGCYLTYGGMENHEEAT</sequence>
<dbReference type="Proteomes" id="UP001345827">
    <property type="component" value="Unassembled WGS sequence"/>
</dbReference>
<gene>
    <name evidence="1" type="ORF">LTR25_005694</name>
</gene>